<sequence length="110" mass="12226">MDRINVGRLNHGSGGFGSSSQPQRMKPDHRARDQRRFGRLNSGQFQSGRFNSDTHGCRGIQSKSCSSHGHCAGCLGLYTCHVDLGKCQMKGLSQKTESKFFQTLNEAQHR</sequence>
<accession>A0ACC2F9C7</accession>
<proteinExistence type="predicted"/>
<dbReference type="EMBL" id="CM055758">
    <property type="protein sequence ID" value="KAJ7987971.1"/>
    <property type="molecule type" value="Genomic_DNA"/>
</dbReference>
<reference evidence="1" key="1">
    <citation type="submission" date="2021-05" db="EMBL/GenBank/DDBJ databases">
        <authorList>
            <person name="Pan Q."/>
            <person name="Jouanno E."/>
            <person name="Zahm M."/>
            <person name="Klopp C."/>
            <person name="Cabau C."/>
            <person name="Louis A."/>
            <person name="Berthelot C."/>
            <person name="Parey E."/>
            <person name="Roest Crollius H."/>
            <person name="Montfort J."/>
            <person name="Robinson-Rechavi M."/>
            <person name="Bouchez O."/>
            <person name="Lampietro C."/>
            <person name="Lopez Roques C."/>
            <person name="Donnadieu C."/>
            <person name="Postlethwait J."/>
            <person name="Bobe J."/>
            <person name="Dillon D."/>
            <person name="Chandos A."/>
            <person name="von Hippel F."/>
            <person name="Guiguen Y."/>
        </authorList>
    </citation>
    <scope>NUCLEOTIDE SEQUENCE</scope>
    <source>
        <strain evidence="1">YG-Jan2019</strain>
    </source>
</reference>
<evidence type="ECO:0000313" key="1">
    <source>
        <dbReference type="EMBL" id="KAJ7987971.1"/>
    </source>
</evidence>
<dbReference type="Proteomes" id="UP001157502">
    <property type="component" value="Chromosome 31"/>
</dbReference>
<comment type="caution">
    <text evidence="1">The sequence shown here is derived from an EMBL/GenBank/DDBJ whole genome shotgun (WGS) entry which is preliminary data.</text>
</comment>
<organism evidence="1 2">
    <name type="scientific">Dallia pectoralis</name>
    <name type="common">Alaska blackfish</name>
    <dbReference type="NCBI Taxonomy" id="75939"/>
    <lineage>
        <taxon>Eukaryota</taxon>
        <taxon>Metazoa</taxon>
        <taxon>Chordata</taxon>
        <taxon>Craniata</taxon>
        <taxon>Vertebrata</taxon>
        <taxon>Euteleostomi</taxon>
        <taxon>Actinopterygii</taxon>
        <taxon>Neopterygii</taxon>
        <taxon>Teleostei</taxon>
        <taxon>Protacanthopterygii</taxon>
        <taxon>Esociformes</taxon>
        <taxon>Umbridae</taxon>
        <taxon>Dallia</taxon>
    </lineage>
</organism>
<evidence type="ECO:0000313" key="2">
    <source>
        <dbReference type="Proteomes" id="UP001157502"/>
    </source>
</evidence>
<protein>
    <submittedName>
        <fullName evidence="1">Uncharacterized protein</fullName>
    </submittedName>
</protein>
<gene>
    <name evidence="1" type="ORF">DPEC_G00318790</name>
</gene>
<name>A0ACC2F9C7_DALPE</name>
<keyword evidence="2" id="KW-1185">Reference proteome</keyword>